<dbReference type="Proteomes" id="UP001378960">
    <property type="component" value="Unassembled WGS sequence"/>
</dbReference>
<dbReference type="PROSITE" id="PS50102">
    <property type="entry name" value="RRM"/>
    <property type="match status" value="1"/>
</dbReference>
<dbReference type="AlphaFoldDB" id="A0AAV5R013"/>
<feature type="compositionally biased region" description="Low complexity" evidence="2">
    <location>
        <begin position="225"/>
        <end position="252"/>
    </location>
</feature>
<feature type="region of interest" description="Disordered" evidence="2">
    <location>
        <begin position="222"/>
        <end position="265"/>
    </location>
</feature>
<proteinExistence type="predicted"/>
<dbReference type="InterPro" id="IPR012677">
    <property type="entry name" value="Nucleotide-bd_a/b_plait_sf"/>
</dbReference>
<gene>
    <name evidence="4" type="ORF">DAPK24_009520</name>
</gene>
<feature type="domain" description="RRM" evidence="3">
    <location>
        <begin position="2"/>
        <end position="76"/>
    </location>
</feature>
<dbReference type="SMART" id="SM00360">
    <property type="entry name" value="RRM"/>
    <property type="match status" value="1"/>
</dbReference>
<protein>
    <recommendedName>
        <fullName evidence="3">RRM domain-containing protein</fullName>
    </recommendedName>
</protein>
<evidence type="ECO:0000256" key="2">
    <source>
        <dbReference type="SAM" id="MobiDB-lite"/>
    </source>
</evidence>
<dbReference type="SUPFAM" id="SSF54928">
    <property type="entry name" value="RNA-binding domain, RBD"/>
    <property type="match status" value="1"/>
</dbReference>
<dbReference type="InterPro" id="IPR000504">
    <property type="entry name" value="RRM_dom"/>
</dbReference>
<evidence type="ECO:0000313" key="5">
    <source>
        <dbReference type="Proteomes" id="UP001378960"/>
    </source>
</evidence>
<dbReference type="EMBL" id="BTGB01000001">
    <property type="protein sequence ID" value="GMM44377.1"/>
    <property type="molecule type" value="Genomic_DNA"/>
</dbReference>
<dbReference type="PANTHER" id="PTHR32343:SF10">
    <property type="entry name" value="RNA-BINDING REGION RNP-1 DOMAIN-CONTAINING PROTEIN"/>
    <property type="match status" value="1"/>
</dbReference>
<name>A0AAV5R013_PICKL</name>
<dbReference type="InterPro" id="IPR035979">
    <property type="entry name" value="RBD_domain_sf"/>
</dbReference>
<evidence type="ECO:0000259" key="3">
    <source>
        <dbReference type="PROSITE" id="PS50102"/>
    </source>
</evidence>
<evidence type="ECO:0000313" key="4">
    <source>
        <dbReference type="EMBL" id="GMM44377.1"/>
    </source>
</evidence>
<dbReference type="GO" id="GO:0003723">
    <property type="term" value="F:RNA binding"/>
    <property type="evidence" value="ECO:0007669"/>
    <property type="project" value="UniProtKB-UniRule"/>
</dbReference>
<accession>A0AAV5R013</accession>
<feature type="region of interest" description="Disordered" evidence="2">
    <location>
        <begin position="75"/>
        <end position="100"/>
    </location>
</feature>
<dbReference type="Pfam" id="PF00076">
    <property type="entry name" value="RRM_1"/>
    <property type="match status" value="1"/>
</dbReference>
<sequence>MSSIIASNLPITATDAKIKEFFTFCGKIKDVKVTDKKEKTQDVQVTFEKSSAISTALLLNGAEFEGSVIEIKELGGEKDSEASTSDKETKADDADIDQESKPKSAVIAELLANGYVLQSSLIERAIQFDKEKGISDKFNDFIKGLDEKYHIHEKNQQVAEQTNNLYNDWGIEKRWNDGMRSLNTYIDKFKKDKYGSQVHGFYKNVANDVKSVNDEALRLAELKKQQQGSESSSGPGNSLNPTISSITPDSSTAQAAAAVPFEETK</sequence>
<comment type="caution">
    <text evidence="4">The sequence shown here is derived from an EMBL/GenBank/DDBJ whole genome shotgun (WGS) entry which is preliminary data.</text>
</comment>
<keyword evidence="1" id="KW-0694">RNA-binding</keyword>
<dbReference type="PANTHER" id="PTHR32343">
    <property type="entry name" value="SERINE/ARGININE-RICH SPLICING FACTOR"/>
    <property type="match status" value="1"/>
</dbReference>
<reference evidence="4 5" key="1">
    <citation type="journal article" date="2023" name="Elife">
        <title>Identification of key yeast species and microbe-microbe interactions impacting larval growth of Drosophila in the wild.</title>
        <authorList>
            <person name="Mure A."/>
            <person name="Sugiura Y."/>
            <person name="Maeda R."/>
            <person name="Honda K."/>
            <person name="Sakurai N."/>
            <person name="Takahashi Y."/>
            <person name="Watada M."/>
            <person name="Katoh T."/>
            <person name="Gotoh A."/>
            <person name="Gotoh Y."/>
            <person name="Taniguchi I."/>
            <person name="Nakamura K."/>
            <person name="Hayashi T."/>
            <person name="Katayama T."/>
            <person name="Uemura T."/>
            <person name="Hattori Y."/>
        </authorList>
    </citation>
    <scope>NUCLEOTIDE SEQUENCE [LARGE SCALE GENOMIC DNA]</scope>
    <source>
        <strain evidence="4 5">PK-24</strain>
    </source>
</reference>
<evidence type="ECO:0000256" key="1">
    <source>
        <dbReference type="PROSITE-ProRule" id="PRU00176"/>
    </source>
</evidence>
<keyword evidence="5" id="KW-1185">Reference proteome</keyword>
<organism evidence="4 5">
    <name type="scientific">Pichia kluyveri</name>
    <name type="common">Yeast</name>
    <dbReference type="NCBI Taxonomy" id="36015"/>
    <lineage>
        <taxon>Eukaryota</taxon>
        <taxon>Fungi</taxon>
        <taxon>Dikarya</taxon>
        <taxon>Ascomycota</taxon>
        <taxon>Saccharomycotina</taxon>
        <taxon>Pichiomycetes</taxon>
        <taxon>Pichiales</taxon>
        <taxon>Pichiaceae</taxon>
        <taxon>Pichia</taxon>
    </lineage>
</organism>
<dbReference type="Gene3D" id="3.30.70.330">
    <property type="match status" value="1"/>
</dbReference>